<comment type="caution">
    <text evidence="1">The sequence shown here is derived from an EMBL/GenBank/DDBJ whole genome shotgun (WGS) entry which is preliminary data.</text>
</comment>
<reference evidence="1 2" key="1">
    <citation type="journal article" date="2021" name="Hortic Res">
        <title>High-quality reference genome and annotation aids understanding of berry development for evergreen blueberry (Vaccinium darrowii).</title>
        <authorList>
            <person name="Yu J."/>
            <person name="Hulse-Kemp A.M."/>
            <person name="Babiker E."/>
            <person name="Staton M."/>
        </authorList>
    </citation>
    <scope>NUCLEOTIDE SEQUENCE [LARGE SCALE GENOMIC DNA]</scope>
    <source>
        <strain evidence="2">cv. NJ 8807/NJ 8810</strain>
        <tissue evidence="1">Young leaf</tissue>
    </source>
</reference>
<sequence length="268" mass="29809">MESERQKQQENSTNSVGAVQTSNATEIESTKDGDSTPENEIPEQEAKAVEPENNYVIDEDRDSTPKIEIPQMSEPPGEEQQGKAVEPENDYVIDEDGDSIPKTEIPQMSEPPGEKQKAKAIELEKDYVIDVERDVGSSSGVGSESFRAEKVCRICHLSADNSSENSELIQLGCGCKEELGSSHLHCAETWFKHKGNRQCEICGSTAKNIPGIQDTRIFMVEWNQTRLTRRAADPSARPCQCRNSTCNLLLACLVLAFILPWFFRIDLS</sequence>
<name>A0ACB7XVX2_9ERIC</name>
<proteinExistence type="predicted"/>
<accession>A0ACB7XVX2</accession>
<dbReference type="Proteomes" id="UP000828048">
    <property type="component" value="Chromosome 1"/>
</dbReference>
<evidence type="ECO:0000313" key="2">
    <source>
        <dbReference type="Proteomes" id="UP000828048"/>
    </source>
</evidence>
<evidence type="ECO:0000313" key="1">
    <source>
        <dbReference type="EMBL" id="KAH7844943.1"/>
    </source>
</evidence>
<organism evidence="1 2">
    <name type="scientific">Vaccinium darrowii</name>
    <dbReference type="NCBI Taxonomy" id="229202"/>
    <lineage>
        <taxon>Eukaryota</taxon>
        <taxon>Viridiplantae</taxon>
        <taxon>Streptophyta</taxon>
        <taxon>Embryophyta</taxon>
        <taxon>Tracheophyta</taxon>
        <taxon>Spermatophyta</taxon>
        <taxon>Magnoliopsida</taxon>
        <taxon>eudicotyledons</taxon>
        <taxon>Gunneridae</taxon>
        <taxon>Pentapetalae</taxon>
        <taxon>asterids</taxon>
        <taxon>Ericales</taxon>
        <taxon>Ericaceae</taxon>
        <taxon>Vaccinioideae</taxon>
        <taxon>Vaccinieae</taxon>
        <taxon>Vaccinium</taxon>
    </lineage>
</organism>
<protein>
    <submittedName>
        <fullName evidence="1">Uncharacterized protein</fullName>
    </submittedName>
</protein>
<dbReference type="EMBL" id="CM037151">
    <property type="protein sequence ID" value="KAH7844943.1"/>
    <property type="molecule type" value="Genomic_DNA"/>
</dbReference>
<gene>
    <name evidence="1" type="ORF">Vadar_033488</name>
</gene>
<keyword evidence="2" id="KW-1185">Reference proteome</keyword>